<keyword evidence="2" id="KW-1185">Reference proteome</keyword>
<dbReference type="EMBL" id="JAAIIH010000001">
    <property type="protein sequence ID" value="NMM99538.1"/>
    <property type="molecule type" value="Genomic_DNA"/>
</dbReference>
<reference evidence="1 2" key="1">
    <citation type="submission" date="2020-02" db="EMBL/GenBank/DDBJ databases">
        <title>Characterization of phylogenetic diversity of novel bifidobacterial species isolated in Czech ZOOs.</title>
        <authorList>
            <person name="Lugli G.A."/>
            <person name="Vera N.B."/>
            <person name="Ventura M."/>
        </authorList>
    </citation>
    <scope>NUCLEOTIDE SEQUENCE [LARGE SCALE GENOMIC DNA]</scope>
    <source>
        <strain evidence="1 2">DSM 109958</strain>
    </source>
</reference>
<sequence>MTSRHGDGSNRSGWTPGKVVTAAVSAVALASLVAAMAVARPAPSAVDADGRASSVMEQTVSQKLVESYCPARMTLADASQYGDSAFRASEGDIASSSRYAAFGAVYASSLSTLSGDDRGELADADPTDASAVRVLSGDANDGSLLQTTQLLASEDGNGVASSTVSWASQGDLRGLAAVGCVSPAFSHSFLLPATQTGWAQQLVVANPSSKATSVTVQAWGTSSQGRIRLAVSGTVAVASRGESTVDLAAAAAGQDALYVTVSSNETPVDALVRVTAMNGLTPQGNDYVTAAAAASRTLAIPGVAGSIGARVLMYAEQGGHASVSWIGADGATNATAIDFEGQRVTVVDLGTPPAGATGVRIDADADVQAAVVASAGGGQGGQSDFAVIGAGAAATVSAVAVPDQTDGTLYAVNATGDQTVVTVDAFDASGRSIGSRELTVAGGAGVAVALSDLGAQTAAVRLTDASSAVVWNVSAHRSQLDAAQVAAVASLAPSALTPRSSLVRAVARPGVVG</sequence>
<dbReference type="RefSeq" id="WP_169274713.1">
    <property type="nucleotide sequence ID" value="NZ_JAAIIH010000001.1"/>
</dbReference>
<evidence type="ECO:0000313" key="2">
    <source>
        <dbReference type="Proteomes" id="UP000588277"/>
    </source>
</evidence>
<dbReference type="Proteomes" id="UP000588277">
    <property type="component" value="Unassembled WGS sequence"/>
</dbReference>
<name>A0A7Y0F0E7_9BIFI</name>
<comment type="caution">
    <text evidence="1">The sequence shown here is derived from an EMBL/GenBank/DDBJ whole genome shotgun (WGS) entry which is preliminary data.</text>
</comment>
<evidence type="ECO:0008006" key="3">
    <source>
        <dbReference type="Google" id="ProtNLM"/>
    </source>
</evidence>
<protein>
    <recommendedName>
        <fullName evidence="3">Organic solvents resistance ABC transporter permease</fullName>
    </recommendedName>
</protein>
<accession>A0A7Y0F0E7</accession>
<proteinExistence type="predicted"/>
<gene>
    <name evidence="1" type="ORF">G1C96_0115</name>
</gene>
<dbReference type="Pfam" id="PF18986">
    <property type="entry name" value="DUF5719"/>
    <property type="match status" value="1"/>
</dbReference>
<dbReference type="InterPro" id="IPR043777">
    <property type="entry name" value="DUF5719"/>
</dbReference>
<dbReference type="AlphaFoldDB" id="A0A7Y0F0E7"/>
<evidence type="ECO:0000313" key="1">
    <source>
        <dbReference type="EMBL" id="NMM99538.1"/>
    </source>
</evidence>
<organism evidence="1 2">
    <name type="scientific">Bifidobacterium moraviense</name>
    <dbReference type="NCBI Taxonomy" id="2675323"/>
    <lineage>
        <taxon>Bacteria</taxon>
        <taxon>Bacillati</taxon>
        <taxon>Actinomycetota</taxon>
        <taxon>Actinomycetes</taxon>
        <taxon>Bifidobacteriales</taxon>
        <taxon>Bifidobacteriaceae</taxon>
        <taxon>Bifidobacterium</taxon>
    </lineage>
</organism>